<reference evidence="2 3" key="1">
    <citation type="submission" date="2020-03" db="EMBL/GenBank/DDBJ databases">
        <title>Bradyrhizobium diversity isolated from nodules of Indigofera sp.</title>
        <authorList>
            <person name="Klepa M."/>
            <person name="Helene L."/>
            <person name="Hungria M."/>
        </authorList>
    </citation>
    <scope>NUCLEOTIDE SEQUENCE [LARGE SCALE GENOMIC DNA]</scope>
    <source>
        <strain evidence="2 3">WSM 1791</strain>
    </source>
</reference>
<dbReference type="PANTHER" id="PTHR42928">
    <property type="entry name" value="TRICARBOXYLATE-BINDING PROTEIN"/>
    <property type="match status" value="1"/>
</dbReference>
<dbReference type="EMBL" id="JAAVLX010000004">
    <property type="protein sequence ID" value="NOJ41010.1"/>
    <property type="molecule type" value="Genomic_DNA"/>
</dbReference>
<protein>
    <recommendedName>
        <fullName evidence="4">Tripartite tricarboxylate transporter substrate binding protein</fullName>
    </recommendedName>
</protein>
<gene>
    <name evidence="2" type="ORF">HCN58_15615</name>
</gene>
<sequence length="313" mass="32972">MLTVTFLAHEAGAQQYPSRLITIVVPNAPSTPPDIITRVIAAELSESEGWNVVVENRAGAVLTLGGSEVLRRPADGYAIYAMSLPVSAAPAILPSIPFGLETDFAPVVKVSTSYNVLVVNPSVPVKSVSDLVALIKEKPDKLTFSSGGFGTPAHLIGEMFKLQTGTRATHVPYNQFPQAIGDLLNGTNQFMFVTTLPVVDLINTGKLRALAVTAPKRLAALADVPTIAEQGFPGLAVEDWVGFAVKSGTPDDVVNRLNGAINKALAKPKIREAFAKLGAEPAGGTPAAYGELVRSQTAHWAKVVRDSGIKMGQ</sequence>
<dbReference type="Proteomes" id="UP000544122">
    <property type="component" value="Unassembled WGS sequence"/>
</dbReference>
<comment type="similarity">
    <text evidence="1">Belongs to the UPF0065 (bug) family.</text>
</comment>
<keyword evidence="3" id="KW-1185">Reference proteome</keyword>
<dbReference type="Pfam" id="PF03401">
    <property type="entry name" value="TctC"/>
    <property type="match status" value="1"/>
</dbReference>
<evidence type="ECO:0000313" key="2">
    <source>
        <dbReference type="EMBL" id="NOJ41010.1"/>
    </source>
</evidence>
<accession>A0A7Y4LWT5</accession>
<dbReference type="InterPro" id="IPR042100">
    <property type="entry name" value="Bug_dom1"/>
</dbReference>
<evidence type="ECO:0008006" key="4">
    <source>
        <dbReference type="Google" id="ProtNLM"/>
    </source>
</evidence>
<proteinExistence type="inferred from homology"/>
<dbReference type="Gene3D" id="3.40.190.10">
    <property type="entry name" value="Periplasmic binding protein-like II"/>
    <property type="match status" value="1"/>
</dbReference>
<dbReference type="SUPFAM" id="SSF53850">
    <property type="entry name" value="Periplasmic binding protein-like II"/>
    <property type="match status" value="1"/>
</dbReference>
<dbReference type="PIRSF" id="PIRSF017082">
    <property type="entry name" value="YflP"/>
    <property type="match status" value="1"/>
</dbReference>
<dbReference type="AlphaFoldDB" id="A0A7Y4LWT5"/>
<evidence type="ECO:0000256" key="1">
    <source>
        <dbReference type="ARBA" id="ARBA00006987"/>
    </source>
</evidence>
<dbReference type="PANTHER" id="PTHR42928:SF5">
    <property type="entry name" value="BLR1237 PROTEIN"/>
    <property type="match status" value="1"/>
</dbReference>
<name>A0A7Y4LWT5_9BRAD</name>
<dbReference type="Gene3D" id="3.40.190.150">
    <property type="entry name" value="Bordetella uptake gene, domain 1"/>
    <property type="match status" value="1"/>
</dbReference>
<organism evidence="2 3">
    <name type="scientific">Bradyrhizobium australiense</name>
    <dbReference type="NCBI Taxonomy" id="2721161"/>
    <lineage>
        <taxon>Bacteria</taxon>
        <taxon>Pseudomonadati</taxon>
        <taxon>Pseudomonadota</taxon>
        <taxon>Alphaproteobacteria</taxon>
        <taxon>Hyphomicrobiales</taxon>
        <taxon>Nitrobacteraceae</taxon>
        <taxon>Bradyrhizobium</taxon>
    </lineage>
</organism>
<evidence type="ECO:0000313" key="3">
    <source>
        <dbReference type="Proteomes" id="UP000544122"/>
    </source>
</evidence>
<dbReference type="InterPro" id="IPR005064">
    <property type="entry name" value="BUG"/>
</dbReference>
<comment type="caution">
    <text evidence="2">The sequence shown here is derived from an EMBL/GenBank/DDBJ whole genome shotgun (WGS) entry which is preliminary data.</text>
</comment>